<evidence type="ECO:0000313" key="6">
    <source>
        <dbReference type="Proteomes" id="UP000646548"/>
    </source>
</evidence>
<dbReference type="PROSITE" id="PS50297">
    <property type="entry name" value="ANK_REP_REGION"/>
    <property type="match status" value="1"/>
</dbReference>
<dbReference type="InterPro" id="IPR050776">
    <property type="entry name" value="Ank_Repeat/CDKN_Inhibitor"/>
</dbReference>
<evidence type="ECO:0000256" key="1">
    <source>
        <dbReference type="ARBA" id="ARBA00022737"/>
    </source>
</evidence>
<dbReference type="GO" id="GO:0005634">
    <property type="term" value="C:nucleus"/>
    <property type="evidence" value="ECO:0007669"/>
    <property type="project" value="TreeGrafter"/>
</dbReference>
<dbReference type="InterPro" id="IPR036770">
    <property type="entry name" value="Ankyrin_rpt-contain_sf"/>
</dbReference>
<protein>
    <submittedName>
        <fullName evidence="5">Cyclin-dependent kinase 4 inhibitor B</fullName>
    </submittedName>
</protein>
<comment type="caution">
    <text evidence="5">The sequence shown here is derived from an EMBL/GenBank/DDBJ whole genome shotgun (WGS) entry which is preliminary data.</text>
</comment>
<dbReference type="GO" id="GO:0008285">
    <property type="term" value="P:negative regulation of cell population proliferation"/>
    <property type="evidence" value="ECO:0007669"/>
    <property type="project" value="TreeGrafter"/>
</dbReference>
<dbReference type="EMBL" id="WKFB01000028">
    <property type="protein sequence ID" value="KAF6738360.1"/>
    <property type="molecule type" value="Genomic_DNA"/>
</dbReference>
<evidence type="ECO:0000256" key="2">
    <source>
        <dbReference type="ARBA" id="ARBA00023043"/>
    </source>
</evidence>
<evidence type="ECO:0000256" key="4">
    <source>
        <dbReference type="SAM" id="MobiDB-lite"/>
    </source>
</evidence>
<dbReference type="AlphaFoldDB" id="A0A834FQY4"/>
<evidence type="ECO:0000256" key="3">
    <source>
        <dbReference type="PROSITE-ProRule" id="PRU00023"/>
    </source>
</evidence>
<dbReference type="SMART" id="SM00248">
    <property type="entry name" value="ANK"/>
    <property type="match status" value="2"/>
</dbReference>
<dbReference type="PANTHER" id="PTHR24201:SF8">
    <property type="entry name" value="CYCLIN-DEPENDENT KINASE 4 INHIBITOR B"/>
    <property type="match status" value="1"/>
</dbReference>
<reference evidence="5" key="1">
    <citation type="journal article" name="BMC Genomics">
        <title>Long-read sequencing and de novo genome assembly of marine medaka (Oryzias melastigma).</title>
        <authorList>
            <person name="Liang P."/>
            <person name="Saqib H.S.A."/>
            <person name="Ni X."/>
            <person name="Shen Y."/>
        </authorList>
    </citation>
    <scope>NUCLEOTIDE SEQUENCE</scope>
    <source>
        <strain evidence="5">Bigg-433</strain>
    </source>
</reference>
<dbReference type="Proteomes" id="UP000646548">
    <property type="component" value="Unassembled WGS sequence"/>
</dbReference>
<dbReference type="Gene3D" id="1.25.40.20">
    <property type="entry name" value="Ankyrin repeat-containing domain"/>
    <property type="match status" value="1"/>
</dbReference>
<accession>A0A834FQY4</accession>
<keyword evidence="1" id="KW-0677">Repeat</keyword>
<dbReference type="GO" id="GO:0004861">
    <property type="term" value="F:cyclin-dependent protein serine/threonine kinase inhibitor activity"/>
    <property type="evidence" value="ECO:0007669"/>
    <property type="project" value="TreeGrafter"/>
</dbReference>
<organism evidence="5 6">
    <name type="scientific">Oryzias melastigma</name>
    <name type="common">Marine medaka</name>
    <dbReference type="NCBI Taxonomy" id="30732"/>
    <lineage>
        <taxon>Eukaryota</taxon>
        <taxon>Metazoa</taxon>
        <taxon>Chordata</taxon>
        <taxon>Craniata</taxon>
        <taxon>Vertebrata</taxon>
        <taxon>Euteleostomi</taxon>
        <taxon>Actinopterygii</taxon>
        <taxon>Neopterygii</taxon>
        <taxon>Teleostei</taxon>
        <taxon>Neoteleostei</taxon>
        <taxon>Acanthomorphata</taxon>
        <taxon>Ovalentaria</taxon>
        <taxon>Atherinomorphae</taxon>
        <taxon>Beloniformes</taxon>
        <taxon>Adrianichthyidae</taxon>
        <taxon>Oryziinae</taxon>
        <taxon>Oryzias</taxon>
    </lineage>
</organism>
<feature type="repeat" description="ANK" evidence="3">
    <location>
        <begin position="68"/>
        <end position="100"/>
    </location>
</feature>
<dbReference type="GO" id="GO:0005737">
    <property type="term" value="C:cytoplasm"/>
    <property type="evidence" value="ECO:0007669"/>
    <property type="project" value="TreeGrafter"/>
</dbReference>
<dbReference type="GO" id="GO:2000045">
    <property type="term" value="P:regulation of G1/S transition of mitotic cell cycle"/>
    <property type="evidence" value="ECO:0007669"/>
    <property type="project" value="TreeGrafter"/>
</dbReference>
<dbReference type="PROSITE" id="PS50088">
    <property type="entry name" value="ANK_REPEAT"/>
    <property type="match status" value="1"/>
</dbReference>
<gene>
    <name evidence="5" type="ORF">FQA47_012370</name>
</gene>
<dbReference type="GO" id="GO:0019901">
    <property type="term" value="F:protein kinase binding"/>
    <property type="evidence" value="ECO:0007669"/>
    <property type="project" value="TreeGrafter"/>
</dbReference>
<dbReference type="SUPFAM" id="SSF48403">
    <property type="entry name" value="Ankyrin repeat"/>
    <property type="match status" value="1"/>
</dbReference>
<keyword evidence="2 3" id="KW-0040">ANK repeat</keyword>
<name>A0A834FQY4_ORYME</name>
<evidence type="ECO:0000313" key="5">
    <source>
        <dbReference type="EMBL" id="KAF6738360.1"/>
    </source>
</evidence>
<dbReference type="Pfam" id="PF12796">
    <property type="entry name" value="Ank_2"/>
    <property type="match status" value="1"/>
</dbReference>
<dbReference type="PANTHER" id="PTHR24201">
    <property type="entry name" value="ANK_REP_REGION DOMAIN-CONTAINING PROTEIN"/>
    <property type="match status" value="1"/>
</dbReference>
<feature type="region of interest" description="Disordered" evidence="4">
    <location>
        <begin position="93"/>
        <end position="112"/>
    </location>
</feature>
<sequence length="135" mass="14048">MTLEDELTTAAAKGNAAEVEERLAAGAQVNGRNRFGRTALQVMMMGSAAVAQVLLRHGADPNVADQTTGATPLHDAARTGFLDTVRLLVQAGADPQARDKAGRSPGDVARQDGHADCRCFPAEPHSSGGLILQDC</sequence>
<proteinExistence type="predicted"/>
<dbReference type="InterPro" id="IPR002110">
    <property type="entry name" value="Ankyrin_rpt"/>
</dbReference>